<accession>A0A918TT39</accession>
<proteinExistence type="predicted"/>
<dbReference type="InterPro" id="IPR016162">
    <property type="entry name" value="Ald_DH_N"/>
</dbReference>
<dbReference type="PANTHER" id="PTHR11699">
    <property type="entry name" value="ALDEHYDE DEHYDROGENASE-RELATED"/>
    <property type="match status" value="1"/>
</dbReference>
<protein>
    <submittedName>
        <fullName evidence="3">Aldehyde dehydrogenase</fullName>
    </submittedName>
</protein>
<keyword evidence="1" id="KW-0560">Oxidoreductase</keyword>
<dbReference type="Proteomes" id="UP000644507">
    <property type="component" value="Unassembled WGS sequence"/>
</dbReference>
<comment type="caution">
    <text evidence="3">The sequence shown here is derived from an EMBL/GenBank/DDBJ whole genome shotgun (WGS) entry which is preliminary data.</text>
</comment>
<reference evidence="3" key="2">
    <citation type="submission" date="2020-09" db="EMBL/GenBank/DDBJ databases">
        <authorList>
            <person name="Sun Q."/>
            <person name="Kim S."/>
        </authorList>
    </citation>
    <scope>NUCLEOTIDE SEQUENCE</scope>
    <source>
        <strain evidence="3">KCTC 12988</strain>
    </source>
</reference>
<gene>
    <name evidence="3" type="ORF">GCM10007100_30190</name>
</gene>
<name>A0A918TT39_9BACT</name>
<dbReference type="InterPro" id="IPR015590">
    <property type="entry name" value="Aldehyde_DH_dom"/>
</dbReference>
<dbReference type="Gene3D" id="3.40.605.10">
    <property type="entry name" value="Aldehyde Dehydrogenase, Chain A, domain 1"/>
    <property type="match status" value="1"/>
</dbReference>
<evidence type="ECO:0000259" key="2">
    <source>
        <dbReference type="Pfam" id="PF00171"/>
    </source>
</evidence>
<dbReference type="InterPro" id="IPR016161">
    <property type="entry name" value="Ald_DH/histidinol_DH"/>
</dbReference>
<evidence type="ECO:0000313" key="3">
    <source>
        <dbReference type="EMBL" id="GHC60747.1"/>
    </source>
</evidence>
<dbReference type="GO" id="GO:0016491">
    <property type="term" value="F:oxidoreductase activity"/>
    <property type="evidence" value="ECO:0007669"/>
    <property type="project" value="UniProtKB-KW"/>
</dbReference>
<dbReference type="SUPFAM" id="SSF53720">
    <property type="entry name" value="ALDH-like"/>
    <property type="match status" value="1"/>
</dbReference>
<evidence type="ECO:0000313" key="4">
    <source>
        <dbReference type="Proteomes" id="UP000644507"/>
    </source>
</evidence>
<feature type="domain" description="Aldehyde dehydrogenase" evidence="2">
    <location>
        <begin position="23"/>
        <end position="253"/>
    </location>
</feature>
<sequence length="282" mass="29987">MSRLGIKKTYKLFIGGKFPRTESGRFIEFNDSKGDFLANVSWGSKKDLRNAIVAARSAQAGWAGASAYLKGQILYRIAEVLDGRSEQFVSELVAQGLTADVAGEEVAEAIDLLVHYAGWSDKYSALFSSVNPVASSHFNFSVPEPTGVVGLIAPTKGGLLGLVSVLAPAIVGGNTVVLLASEKFPLTAISFAEVLATSDVPGGVVNILTGKRDELQVPFASHMDVNAVVLCSGDKAAKKAVDLEAAENLKRVVNHPDRPLEGSPYHILDLQETKTTWHPIGV</sequence>
<dbReference type="Pfam" id="PF00171">
    <property type="entry name" value="Aldedh"/>
    <property type="match status" value="1"/>
</dbReference>
<organism evidence="3 4">
    <name type="scientific">Roseibacillus persicicus</name>
    <dbReference type="NCBI Taxonomy" id="454148"/>
    <lineage>
        <taxon>Bacteria</taxon>
        <taxon>Pseudomonadati</taxon>
        <taxon>Verrucomicrobiota</taxon>
        <taxon>Verrucomicrobiia</taxon>
        <taxon>Verrucomicrobiales</taxon>
        <taxon>Verrucomicrobiaceae</taxon>
        <taxon>Roseibacillus</taxon>
    </lineage>
</organism>
<keyword evidence="4" id="KW-1185">Reference proteome</keyword>
<dbReference type="RefSeq" id="WP_189571615.1">
    <property type="nucleotide sequence ID" value="NZ_BMXI01000013.1"/>
</dbReference>
<dbReference type="EMBL" id="BMXI01000013">
    <property type="protein sequence ID" value="GHC60747.1"/>
    <property type="molecule type" value="Genomic_DNA"/>
</dbReference>
<evidence type="ECO:0000256" key="1">
    <source>
        <dbReference type="ARBA" id="ARBA00023002"/>
    </source>
</evidence>
<reference evidence="3" key="1">
    <citation type="journal article" date="2014" name="Int. J. Syst. Evol. Microbiol.">
        <title>Complete genome sequence of Corynebacterium casei LMG S-19264T (=DSM 44701T), isolated from a smear-ripened cheese.</title>
        <authorList>
            <consortium name="US DOE Joint Genome Institute (JGI-PGF)"/>
            <person name="Walter F."/>
            <person name="Albersmeier A."/>
            <person name="Kalinowski J."/>
            <person name="Ruckert C."/>
        </authorList>
    </citation>
    <scope>NUCLEOTIDE SEQUENCE</scope>
    <source>
        <strain evidence="3">KCTC 12988</strain>
    </source>
</reference>
<dbReference type="AlphaFoldDB" id="A0A918TT39"/>